<dbReference type="EMBL" id="JAPCXC010000071">
    <property type="protein sequence ID" value="KAJ1606774.1"/>
    <property type="molecule type" value="Genomic_DNA"/>
</dbReference>
<dbReference type="AlphaFoldDB" id="A0A9D5DFI6"/>
<dbReference type="Proteomes" id="UP001067231">
    <property type="component" value="Unassembled WGS sequence"/>
</dbReference>
<organism evidence="1">
    <name type="scientific">Cryptosporidium canis</name>
    <dbReference type="NCBI Taxonomy" id="195482"/>
    <lineage>
        <taxon>Eukaryota</taxon>
        <taxon>Sar</taxon>
        <taxon>Alveolata</taxon>
        <taxon>Apicomplexa</taxon>
        <taxon>Conoidasida</taxon>
        <taxon>Coccidia</taxon>
        <taxon>Eucoccidiorida</taxon>
        <taxon>Eimeriorina</taxon>
        <taxon>Cryptosporidiidae</taxon>
        <taxon>Cryptosporidium</taxon>
    </lineage>
</organism>
<proteinExistence type="predicted"/>
<reference evidence="1" key="1">
    <citation type="submission" date="2022-10" db="EMBL/GenBank/DDBJ databases">
        <title>Adaptive evolution leads to modifications in subtelomeric GC content in a zoonotic Cryptosporidium species.</title>
        <authorList>
            <person name="Li J."/>
            <person name="Feng Y."/>
            <person name="Xiao L."/>
        </authorList>
    </citation>
    <scope>NUCLEOTIDE SEQUENCE</scope>
    <source>
        <strain evidence="1">33844</strain>
    </source>
</reference>
<name>A0A9D5DFI6_9CRYT</name>
<protein>
    <submittedName>
        <fullName evidence="1">Uncharacterized protein</fullName>
    </submittedName>
</protein>
<gene>
    <name evidence="1" type="ORF">OJ253_2634</name>
</gene>
<comment type="caution">
    <text evidence="1">The sequence shown here is derived from an EMBL/GenBank/DDBJ whole genome shotgun (WGS) entry which is preliminary data.</text>
</comment>
<sequence>MDVNILKTLDVDELIIIESRLKSSITNLNQLLSELYNENCRISISNLELKELRDRNPSAAERIGNIVKHAVFSQLKCQGRDSPMEFHDCYKSSDRKLNCEVGNLGRDSNINIEEACCSQIDSNVNTNEYSVLLNVNDSRPISIDEQILCSNNRGSHNRNTTSCVLVSRNFLANDINTNDENADLHIIDILLDENSYAKIKFSRFDDDQSREGFVKYIIENIGLKPIYFDCIKNILKDIEDGRECINNVIDIANLDPWENNHDGIFLRQSEV</sequence>
<evidence type="ECO:0000313" key="1">
    <source>
        <dbReference type="EMBL" id="KAJ1606774.1"/>
    </source>
</evidence>
<accession>A0A9D5DFI6</accession>
<dbReference type="OrthoDB" id="339874at2759"/>